<comment type="cofactor">
    <cofactor evidence="1">
        <name>heme b</name>
        <dbReference type="ChEBI" id="CHEBI:60344"/>
    </cofactor>
</comment>
<evidence type="ECO:0000256" key="9">
    <source>
        <dbReference type="ARBA" id="ARBA00022989"/>
    </source>
</evidence>
<dbReference type="Pfam" id="PF01292">
    <property type="entry name" value="Ni_hydr_CYTB"/>
    <property type="match status" value="1"/>
</dbReference>
<dbReference type="GO" id="GO:0005886">
    <property type="term" value="C:plasma membrane"/>
    <property type="evidence" value="ECO:0007669"/>
    <property type="project" value="UniProtKB-SubCell"/>
</dbReference>
<dbReference type="PANTHER" id="PTHR30529:SF1">
    <property type="entry name" value="CYTOCHROME B561 HOMOLOG 2"/>
    <property type="match status" value="1"/>
</dbReference>
<evidence type="ECO:0000313" key="15">
    <source>
        <dbReference type="EMBL" id="QCF27537.1"/>
    </source>
</evidence>
<evidence type="ECO:0000256" key="8">
    <source>
        <dbReference type="ARBA" id="ARBA00022982"/>
    </source>
</evidence>
<evidence type="ECO:0000256" key="5">
    <source>
        <dbReference type="ARBA" id="ARBA00022617"/>
    </source>
</evidence>
<protein>
    <submittedName>
        <fullName evidence="15">Cytochrome b</fullName>
    </submittedName>
</protein>
<sequence length="184" mass="20899">MATAHWQLQDNEQRYGSVSRMLHWGMAVILLWQFASALAHWLLEDTAIEQFLWGTHKTVGLLLIVLVIIRGLWSLHNRGHRPPPLNVMAQLGHLVLYGLMVVIPLIGLLRQYGSGREFSPLGLSLMPGFEGEIDWMTAPGVLHSWLGWALLAMIVGHVVMVFVHRRRSADEDVLARMLGERQRE</sequence>
<dbReference type="KEGG" id="hmi:soil367_17290"/>
<reference evidence="15 16" key="1">
    <citation type="submission" date="2018-07" db="EMBL/GenBank/DDBJ databases">
        <title>Marsedoiliclastica nanhaica gen. nov. sp. nov., a novel marine hydrocarbonoclastic bacterium isolated from an in-situ enriched hydrocarbon-degrading consortium in deep-sea sediment.</title>
        <authorList>
            <person name="Dong C."/>
            <person name="Ma T."/>
            <person name="Liu R."/>
            <person name="Shao Z."/>
        </authorList>
    </citation>
    <scope>NUCLEOTIDE SEQUENCE [LARGE SCALE GENOMIC DNA]</scope>
    <source>
        <strain evidence="16">soil36-7</strain>
    </source>
</reference>
<dbReference type="OrthoDB" id="9793784at2"/>
<dbReference type="RefSeq" id="WP_136550249.1">
    <property type="nucleotide sequence ID" value="NZ_CP031093.1"/>
</dbReference>
<dbReference type="InterPro" id="IPR052168">
    <property type="entry name" value="Cytochrome_b561_oxidase"/>
</dbReference>
<comment type="similarity">
    <text evidence="12">Belongs to the cytochrome b561 family.</text>
</comment>
<feature type="transmembrane region" description="Helical" evidence="13">
    <location>
        <begin position="145"/>
        <end position="163"/>
    </location>
</feature>
<dbReference type="GO" id="GO:0009055">
    <property type="term" value="F:electron transfer activity"/>
    <property type="evidence" value="ECO:0007669"/>
    <property type="project" value="InterPro"/>
</dbReference>
<dbReference type="PANTHER" id="PTHR30529">
    <property type="entry name" value="CYTOCHROME B561"/>
    <property type="match status" value="1"/>
</dbReference>
<evidence type="ECO:0000256" key="7">
    <source>
        <dbReference type="ARBA" id="ARBA00022723"/>
    </source>
</evidence>
<keyword evidence="3" id="KW-0813">Transport</keyword>
<keyword evidence="4" id="KW-1003">Cell membrane</keyword>
<evidence type="ECO:0000256" key="3">
    <source>
        <dbReference type="ARBA" id="ARBA00022448"/>
    </source>
</evidence>
<name>A0A4P7XMU8_9ALTE</name>
<dbReference type="Proteomes" id="UP000298049">
    <property type="component" value="Chromosome"/>
</dbReference>
<evidence type="ECO:0000256" key="11">
    <source>
        <dbReference type="ARBA" id="ARBA00023136"/>
    </source>
</evidence>
<comment type="subcellular location">
    <subcellularLocation>
        <location evidence="2">Cell membrane</location>
        <topology evidence="2">Multi-pass membrane protein</topology>
    </subcellularLocation>
</comment>
<evidence type="ECO:0000256" key="1">
    <source>
        <dbReference type="ARBA" id="ARBA00001970"/>
    </source>
</evidence>
<keyword evidence="6 13" id="KW-0812">Transmembrane</keyword>
<keyword evidence="5" id="KW-0349">Heme</keyword>
<evidence type="ECO:0000256" key="4">
    <source>
        <dbReference type="ARBA" id="ARBA00022475"/>
    </source>
</evidence>
<evidence type="ECO:0000256" key="6">
    <source>
        <dbReference type="ARBA" id="ARBA00022692"/>
    </source>
</evidence>
<keyword evidence="16" id="KW-1185">Reference proteome</keyword>
<keyword evidence="11 13" id="KW-0472">Membrane</keyword>
<keyword evidence="9 13" id="KW-1133">Transmembrane helix</keyword>
<dbReference type="InterPro" id="IPR011577">
    <property type="entry name" value="Cyt_b561_bac/Ni-Hgenase"/>
</dbReference>
<feature type="domain" description="Cytochrome b561 bacterial/Ni-hydrogenase" evidence="14">
    <location>
        <begin position="14"/>
        <end position="179"/>
    </location>
</feature>
<evidence type="ECO:0000256" key="2">
    <source>
        <dbReference type="ARBA" id="ARBA00004651"/>
    </source>
</evidence>
<keyword evidence="8" id="KW-0249">Electron transport</keyword>
<dbReference type="EMBL" id="CP031093">
    <property type="protein sequence ID" value="QCF27537.1"/>
    <property type="molecule type" value="Genomic_DNA"/>
</dbReference>
<feature type="transmembrane region" description="Helical" evidence="13">
    <location>
        <begin position="94"/>
        <end position="113"/>
    </location>
</feature>
<organism evidence="15 16">
    <name type="scientific">Hydrocarboniclastica marina</name>
    <dbReference type="NCBI Taxonomy" id="2259620"/>
    <lineage>
        <taxon>Bacteria</taxon>
        <taxon>Pseudomonadati</taxon>
        <taxon>Pseudomonadota</taxon>
        <taxon>Gammaproteobacteria</taxon>
        <taxon>Alteromonadales</taxon>
        <taxon>Alteromonadaceae</taxon>
        <taxon>Hydrocarboniclastica</taxon>
    </lineage>
</organism>
<dbReference type="AlphaFoldDB" id="A0A4P7XMU8"/>
<keyword evidence="7" id="KW-0479">Metal-binding</keyword>
<dbReference type="GO" id="GO:0020037">
    <property type="term" value="F:heme binding"/>
    <property type="evidence" value="ECO:0007669"/>
    <property type="project" value="TreeGrafter"/>
</dbReference>
<feature type="transmembrane region" description="Helical" evidence="13">
    <location>
        <begin position="55"/>
        <end position="73"/>
    </location>
</feature>
<dbReference type="GO" id="GO:0022904">
    <property type="term" value="P:respiratory electron transport chain"/>
    <property type="evidence" value="ECO:0007669"/>
    <property type="project" value="InterPro"/>
</dbReference>
<evidence type="ECO:0000256" key="12">
    <source>
        <dbReference type="ARBA" id="ARBA00037975"/>
    </source>
</evidence>
<dbReference type="InterPro" id="IPR016174">
    <property type="entry name" value="Di-haem_cyt_TM"/>
</dbReference>
<dbReference type="SUPFAM" id="SSF81342">
    <property type="entry name" value="Transmembrane di-heme cytochromes"/>
    <property type="match status" value="1"/>
</dbReference>
<dbReference type="GO" id="GO:0046872">
    <property type="term" value="F:metal ion binding"/>
    <property type="evidence" value="ECO:0007669"/>
    <property type="project" value="UniProtKB-KW"/>
</dbReference>
<evidence type="ECO:0000256" key="13">
    <source>
        <dbReference type="SAM" id="Phobius"/>
    </source>
</evidence>
<evidence type="ECO:0000313" key="16">
    <source>
        <dbReference type="Proteomes" id="UP000298049"/>
    </source>
</evidence>
<accession>A0A4P7XMU8</accession>
<feature type="transmembrane region" description="Helical" evidence="13">
    <location>
        <begin position="21"/>
        <end position="43"/>
    </location>
</feature>
<keyword evidence="10" id="KW-0408">Iron</keyword>
<proteinExistence type="inferred from homology"/>
<evidence type="ECO:0000259" key="14">
    <source>
        <dbReference type="Pfam" id="PF01292"/>
    </source>
</evidence>
<evidence type="ECO:0000256" key="10">
    <source>
        <dbReference type="ARBA" id="ARBA00023004"/>
    </source>
</evidence>
<gene>
    <name evidence="15" type="ORF">soil367_17290</name>
</gene>